<dbReference type="AlphaFoldDB" id="A0A518K721"/>
<accession>A0A518K721</accession>
<protein>
    <recommendedName>
        <fullName evidence="4">Carboxypeptidase regulatory-like domain-containing protein</fullName>
    </recommendedName>
</protein>
<keyword evidence="3" id="KW-1185">Reference proteome</keyword>
<evidence type="ECO:0008006" key="4">
    <source>
        <dbReference type="Google" id="ProtNLM"/>
    </source>
</evidence>
<proteinExistence type="predicted"/>
<dbReference type="KEGG" id="bmei:Spa11_17860"/>
<gene>
    <name evidence="2" type="ORF">Spa11_17860</name>
</gene>
<reference evidence="2 3" key="1">
    <citation type="submission" date="2019-02" db="EMBL/GenBank/DDBJ databases">
        <title>Deep-cultivation of Planctomycetes and their phenomic and genomic characterization uncovers novel biology.</title>
        <authorList>
            <person name="Wiegand S."/>
            <person name="Jogler M."/>
            <person name="Boedeker C."/>
            <person name="Pinto D."/>
            <person name="Vollmers J."/>
            <person name="Rivas-Marin E."/>
            <person name="Kohn T."/>
            <person name="Peeters S.H."/>
            <person name="Heuer A."/>
            <person name="Rast P."/>
            <person name="Oberbeckmann S."/>
            <person name="Bunk B."/>
            <person name="Jeske O."/>
            <person name="Meyerdierks A."/>
            <person name="Storesund J.E."/>
            <person name="Kallscheuer N."/>
            <person name="Luecker S."/>
            <person name="Lage O.M."/>
            <person name="Pohl T."/>
            <person name="Merkel B.J."/>
            <person name="Hornburger P."/>
            <person name="Mueller R.-W."/>
            <person name="Bruemmer F."/>
            <person name="Labrenz M."/>
            <person name="Spormann A.M."/>
            <person name="Op den Camp H."/>
            <person name="Overmann J."/>
            <person name="Amann R."/>
            <person name="Jetten M.S.M."/>
            <person name="Mascher T."/>
            <person name="Medema M.H."/>
            <person name="Devos D.P."/>
            <person name="Kaster A.-K."/>
            <person name="Ovreas L."/>
            <person name="Rohde M."/>
            <person name="Galperin M.Y."/>
            <person name="Jogler C."/>
        </authorList>
    </citation>
    <scope>NUCLEOTIDE SEQUENCE [LARGE SCALE GENOMIC DNA]</scope>
    <source>
        <strain evidence="2 3">Spa11</strain>
    </source>
</reference>
<evidence type="ECO:0000313" key="2">
    <source>
        <dbReference type="EMBL" id="QDV73588.1"/>
    </source>
</evidence>
<evidence type="ECO:0000313" key="3">
    <source>
        <dbReference type="Proteomes" id="UP000316426"/>
    </source>
</evidence>
<feature type="region of interest" description="Disordered" evidence="1">
    <location>
        <begin position="1"/>
        <end position="21"/>
    </location>
</feature>
<name>A0A518K721_9BACT</name>
<dbReference type="EMBL" id="CP036349">
    <property type="protein sequence ID" value="QDV73588.1"/>
    <property type="molecule type" value="Genomic_DNA"/>
</dbReference>
<organism evidence="2 3">
    <name type="scientific">Botrimarina mediterranea</name>
    <dbReference type="NCBI Taxonomy" id="2528022"/>
    <lineage>
        <taxon>Bacteria</taxon>
        <taxon>Pseudomonadati</taxon>
        <taxon>Planctomycetota</taxon>
        <taxon>Planctomycetia</taxon>
        <taxon>Pirellulales</taxon>
        <taxon>Lacipirellulaceae</taxon>
        <taxon>Botrimarina</taxon>
    </lineage>
</organism>
<evidence type="ECO:0000256" key="1">
    <source>
        <dbReference type="SAM" id="MobiDB-lite"/>
    </source>
</evidence>
<dbReference type="Proteomes" id="UP000316426">
    <property type="component" value="Chromosome"/>
</dbReference>
<sequence>MAVGCGGPTAQVSGHARFDDGSPIKGAVRSIIFVPTDDTTAEVRQSASGSIADDGSFTLVRRKAGDGVYKGKYAVTFMILKDPKAGGLLVPEKYTFRDDTPFTVEVTGDRDDLLFELEKP</sequence>